<accession>A0A6J7WTY0</accession>
<sequence length="137" mass="15276">MKRLLFVLFLGLSSTAQAFELTPQALVLLKAMEHKIDARFANAIVKVESNYNPRVRGRHGEYGLGQIKCPTARSVGFKGECDQLFDPETNLEYSMRYLVKALRKSNGNECFAATLYNAGLDHKPGNSAYCRKVMAAI</sequence>
<dbReference type="InterPro" id="IPR023346">
    <property type="entry name" value="Lysozyme-like_dom_sf"/>
</dbReference>
<organism evidence="2">
    <name type="scientific">uncultured Caudovirales phage</name>
    <dbReference type="NCBI Taxonomy" id="2100421"/>
    <lineage>
        <taxon>Viruses</taxon>
        <taxon>Duplodnaviria</taxon>
        <taxon>Heunggongvirae</taxon>
        <taxon>Uroviricota</taxon>
        <taxon>Caudoviricetes</taxon>
        <taxon>Peduoviridae</taxon>
        <taxon>Maltschvirus</taxon>
        <taxon>Maltschvirus maltsch</taxon>
    </lineage>
</organism>
<dbReference type="InterPro" id="IPR008258">
    <property type="entry name" value="Transglycosylase_SLT_dom_1"/>
</dbReference>
<gene>
    <name evidence="2" type="ORF">UFOVP245_187</name>
</gene>
<protein>
    <submittedName>
        <fullName evidence="2">LT_GEWL domain containing protein</fullName>
    </submittedName>
</protein>
<reference evidence="2" key="1">
    <citation type="submission" date="2020-05" db="EMBL/GenBank/DDBJ databases">
        <authorList>
            <person name="Chiriac C."/>
            <person name="Salcher M."/>
            <person name="Ghai R."/>
            <person name="Kavagutti S V."/>
        </authorList>
    </citation>
    <scope>NUCLEOTIDE SEQUENCE</scope>
</reference>
<dbReference type="EMBL" id="LR798287">
    <property type="protein sequence ID" value="CAB5221559.1"/>
    <property type="molecule type" value="Genomic_DNA"/>
</dbReference>
<dbReference type="CDD" id="cd00254">
    <property type="entry name" value="LT-like"/>
    <property type="match status" value="1"/>
</dbReference>
<feature type="domain" description="Transglycosylase SLT" evidence="1">
    <location>
        <begin position="33"/>
        <end position="122"/>
    </location>
</feature>
<dbReference type="Gene3D" id="1.10.530.10">
    <property type="match status" value="1"/>
</dbReference>
<name>A0A6J7WTY0_9CAUD</name>
<dbReference type="SUPFAM" id="SSF53955">
    <property type="entry name" value="Lysozyme-like"/>
    <property type="match status" value="1"/>
</dbReference>
<evidence type="ECO:0000313" key="2">
    <source>
        <dbReference type="EMBL" id="CAB5221559.1"/>
    </source>
</evidence>
<proteinExistence type="predicted"/>
<dbReference type="Pfam" id="PF01464">
    <property type="entry name" value="SLT"/>
    <property type="match status" value="1"/>
</dbReference>
<evidence type="ECO:0000259" key="1">
    <source>
        <dbReference type="Pfam" id="PF01464"/>
    </source>
</evidence>